<proteinExistence type="predicted"/>
<name>A0A7K4DLC5_9EURY</name>
<protein>
    <recommendedName>
        <fullName evidence="3">DUF2284 domain-containing protein</fullName>
    </recommendedName>
</protein>
<evidence type="ECO:0000313" key="2">
    <source>
        <dbReference type="Proteomes" id="UP000591058"/>
    </source>
</evidence>
<evidence type="ECO:0008006" key="3">
    <source>
        <dbReference type="Google" id="ProtNLM"/>
    </source>
</evidence>
<accession>A0A7K4DLC5</accession>
<organism evidence="1 2">
    <name type="scientific">Methanobacterium subterraneum</name>
    <dbReference type="NCBI Taxonomy" id="59277"/>
    <lineage>
        <taxon>Archaea</taxon>
        <taxon>Methanobacteriati</taxon>
        <taxon>Methanobacteriota</taxon>
        <taxon>Methanomada group</taxon>
        <taxon>Methanobacteria</taxon>
        <taxon>Methanobacteriales</taxon>
        <taxon>Methanobacteriaceae</taxon>
        <taxon>Methanobacterium</taxon>
    </lineage>
</organism>
<dbReference type="Pfam" id="PF10050">
    <property type="entry name" value="DUF2284"/>
    <property type="match status" value="1"/>
</dbReference>
<dbReference type="Proteomes" id="UP000591058">
    <property type="component" value="Unassembled WGS sequence"/>
</dbReference>
<evidence type="ECO:0000313" key="1">
    <source>
        <dbReference type="EMBL" id="NMO08836.1"/>
    </source>
</evidence>
<sequence>MVQEITEFSENVSDEKLETDLEKYLVLAKELGATDAVRISTDFIIMDERVRAKCYSPRCPYYGTNLNCPPHFDWDLEQTIKIISKYEYGVFIMLQVPPEEQTGKNYDSAKHSIPGARKMYEIVAKVQSAAFYDGYPLALGFAGGPSCKRVFCSAVDCKGIKGEGCRMALKSNPTMHGAGMDAYSMAAKMGWKIYPIGKTTDSSQIAHGLELGLVLI</sequence>
<dbReference type="InterPro" id="IPR019271">
    <property type="entry name" value="DUF2284_metal-binding"/>
</dbReference>
<dbReference type="RefSeq" id="WP_169032631.1">
    <property type="nucleotide sequence ID" value="NZ_JABBYL010000011.1"/>
</dbReference>
<gene>
    <name evidence="1" type="ORF">HG719_03150</name>
</gene>
<comment type="caution">
    <text evidence="1">The sequence shown here is derived from an EMBL/GenBank/DDBJ whole genome shotgun (WGS) entry which is preliminary data.</text>
</comment>
<dbReference type="AlphaFoldDB" id="A0A7K4DLC5"/>
<dbReference type="EMBL" id="JABBYL010000011">
    <property type="protein sequence ID" value="NMO08836.1"/>
    <property type="molecule type" value="Genomic_DNA"/>
</dbReference>
<reference evidence="1 2" key="1">
    <citation type="submission" date="2020-04" db="EMBL/GenBank/DDBJ databases">
        <title>Draft genome of Methanobacterium subterraneum isolated from animal feces.</title>
        <authorList>
            <person name="Ouboter H.T."/>
            <person name="Berger S."/>
            <person name="Gungor E."/>
            <person name="Jetten M.S.M."/>
            <person name="Welte C.U."/>
        </authorList>
    </citation>
    <scope>NUCLEOTIDE SEQUENCE [LARGE SCALE GENOMIC DNA]</scope>
    <source>
        <strain evidence="1">HO_2020</strain>
    </source>
</reference>